<dbReference type="OrthoDB" id="3365791at2"/>
<keyword evidence="2" id="KW-1133">Transmembrane helix</keyword>
<evidence type="ECO:0000313" key="3">
    <source>
        <dbReference type="EMBL" id="ABP46356.1"/>
    </source>
</evidence>
<dbReference type="HOGENOM" id="CLU_090634_0_0_11"/>
<dbReference type="AlphaFoldDB" id="A4TCV7"/>
<dbReference type="EMBL" id="CP000656">
    <property type="protein sequence ID" value="ABP46356.1"/>
    <property type="molecule type" value="Genomic_DNA"/>
</dbReference>
<keyword evidence="2" id="KW-0812">Transmembrane</keyword>
<dbReference type="KEGG" id="mgi:Mflv_3885"/>
<feature type="transmembrane region" description="Helical" evidence="2">
    <location>
        <begin position="69"/>
        <end position="86"/>
    </location>
</feature>
<feature type="transmembrane region" description="Helical" evidence="2">
    <location>
        <begin position="106"/>
        <end position="126"/>
    </location>
</feature>
<organism evidence="3">
    <name type="scientific">Mycolicibacterium gilvum (strain PYR-GCK)</name>
    <name type="common">Mycobacterium gilvum (strain PYR-GCK)</name>
    <dbReference type="NCBI Taxonomy" id="350054"/>
    <lineage>
        <taxon>Bacteria</taxon>
        <taxon>Bacillati</taxon>
        <taxon>Actinomycetota</taxon>
        <taxon>Actinomycetes</taxon>
        <taxon>Mycobacteriales</taxon>
        <taxon>Mycobacteriaceae</taxon>
        <taxon>Mycolicibacterium</taxon>
    </lineage>
</organism>
<gene>
    <name evidence="3" type="ordered locus">Mflv_3885</name>
</gene>
<feature type="transmembrane region" description="Helical" evidence="2">
    <location>
        <begin position="40"/>
        <end position="62"/>
    </location>
</feature>
<protein>
    <recommendedName>
        <fullName evidence="4">Transmembrane protein</fullName>
    </recommendedName>
</protein>
<accession>A4TCV7</accession>
<feature type="region of interest" description="Disordered" evidence="1">
    <location>
        <begin position="164"/>
        <end position="225"/>
    </location>
</feature>
<sequence>MARRALSNTDSGLAARLAAFASLGAGVIHAAVVPAHWSEWMPAGVFFAAMALAQAGWALLILLRTTAPVLFFGIALNISAIVLWALSRSAGAPFGPHAGTVEHIQGADLCALLLEIYAVMGAGWVWRRGRRGESIPAFANALVSLGAAGVVILASTVGVTSGLRHGHHDAGAGHAEAGSHHAPSAPMPVIKMNDSGPGAPTPPPLQSPGVAGAPPAPSDGHDHHH</sequence>
<reference evidence="3" key="1">
    <citation type="submission" date="2007-04" db="EMBL/GenBank/DDBJ databases">
        <authorList>
            <consortium name="US DOE Joint Genome Institute"/>
            <person name="Copeland A."/>
            <person name="Lucas S."/>
            <person name="Lapidus A."/>
            <person name="Barry K."/>
            <person name="Detter J.C."/>
            <person name="Glavina del Rio T."/>
            <person name="Hammon N."/>
            <person name="Israni S."/>
            <person name="Dalin E."/>
            <person name="Tice H."/>
            <person name="Pitluck S."/>
            <person name="Chain P."/>
            <person name="Malfatti S."/>
            <person name="Shin M."/>
            <person name="Vergez L."/>
            <person name="Schmutz J."/>
            <person name="Larimer F."/>
            <person name="Land M."/>
            <person name="Hauser L."/>
            <person name="Kyrpides N."/>
            <person name="Mikhailova N."/>
            <person name="Miller C."/>
            <person name="Richardson P."/>
        </authorList>
    </citation>
    <scope>NUCLEOTIDE SEQUENCE</scope>
    <source>
        <strain evidence="3">PYR-GCK</strain>
    </source>
</reference>
<evidence type="ECO:0000256" key="2">
    <source>
        <dbReference type="SAM" id="Phobius"/>
    </source>
</evidence>
<feature type="compositionally biased region" description="Low complexity" evidence="1">
    <location>
        <begin position="172"/>
        <end position="184"/>
    </location>
</feature>
<evidence type="ECO:0008006" key="4">
    <source>
        <dbReference type="Google" id="ProtNLM"/>
    </source>
</evidence>
<evidence type="ECO:0000256" key="1">
    <source>
        <dbReference type="SAM" id="MobiDB-lite"/>
    </source>
</evidence>
<proteinExistence type="predicted"/>
<feature type="transmembrane region" description="Helical" evidence="2">
    <location>
        <begin position="138"/>
        <end position="159"/>
    </location>
</feature>
<name>A4TCV7_MYCGI</name>
<keyword evidence="2" id="KW-0472">Membrane</keyword>
<dbReference type="STRING" id="350054.Mflv_3885"/>
<reference evidence="3" key="2">
    <citation type="journal article" date="2013" name="PLoS ONE">
        <title>A Gene Expression Study of the Activities of Aromatic Ring-Cleavage Dioxygenases in Mycobacterium gilvum PYR-GCK to Changes in Salinity and pH during Pyrene Degradation.</title>
        <authorList>
            <person name="Badejo A.C."/>
            <person name="Badejo A.O."/>
            <person name="Shin K.H."/>
            <person name="Chai Y.G."/>
        </authorList>
    </citation>
    <scope>NUCLEOTIDE SEQUENCE [LARGE SCALE GENOMIC DNA]</scope>
    <source>
        <strain evidence="3">PYR-GCK</strain>
    </source>
</reference>
<dbReference type="eggNOG" id="ENOG503357M">
    <property type="taxonomic scope" value="Bacteria"/>
</dbReference>